<dbReference type="EMBL" id="LVVT01000014">
    <property type="protein sequence ID" value="TQS83009.1"/>
    <property type="molecule type" value="Genomic_DNA"/>
</dbReference>
<dbReference type="PRINTS" id="PR00111">
    <property type="entry name" value="ABHYDROLASE"/>
</dbReference>
<dbReference type="InterPro" id="IPR050471">
    <property type="entry name" value="AB_hydrolase"/>
</dbReference>
<dbReference type="RefSeq" id="WP_400194712.1">
    <property type="nucleotide sequence ID" value="NZ_CAYAYE010000014.1"/>
</dbReference>
<accession>A0A8J8TDH4</accession>
<protein>
    <recommendedName>
        <fullName evidence="1">AB hydrolase-1 domain-containing protein</fullName>
    </recommendedName>
</protein>
<reference evidence="2" key="1">
    <citation type="submission" date="2016-03" db="EMBL/GenBank/DDBJ databases">
        <authorList>
            <person name="Borrel G."/>
            <person name="Mccann A."/>
            <person name="O'Toole P.W."/>
        </authorList>
    </citation>
    <scope>NUCLEOTIDE SEQUENCE</scope>
    <source>
        <strain evidence="2">183</strain>
    </source>
</reference>
<feature type="domain" description="AB hydrolase-1" evidence="1">
    <location>
        <begin position="21"/>
        <end position="246"/>
    </location>
</feature>
<dbReference type="Proteomes" id="UP000752814">
    <property type="component" value="Unassembled WGS sequence"/>
</dbReference>
<evidence type="ECO:0000259" key="1">
    <source>
        <dbReference type="Pfam" id="PF00561"/>
    </source>
</evidence>
<dbReference type="SUPFAM" id="SSF53474">
    <property type="entry name" value="alpha/beta-Hydrolases"/>
    <property type="match status" value="1"/>
</dbReference>
<evidence type="ECO:0000313" key="2">
    <source>
        <dbReference type="EMBL" id="TQS83009.1"/>
    </source>
</evidence>
<dbReference type="PANTHER" id="PTHR43433">
    <property type="entry name" value="HYDROLASE, ALPHA/BETA FOLD FAMILY PROTEIN"/>
    <property type="match status" value="1"/>
</dbReference>
<dbReference type="Pfam" id="PF00561">
    <property type="entry name" value="Abhydrolase_1"/>
    <property type="match status" value="1"/>
</dbReference>
<gene>
    <name evidence="2" type="ORF">A3207_03450</name>
</gene>
<dbReference type="InterPro" id="IPR000073">
    <property type="entry name" value="AB_hydrolase_1"/>
</dbReference>
<sequence>MPFQKVGDVKVHYHVSGEGEPLLLVAGLFGDLHNWKKTVPLFEKDYKVIICDNRGSGLTEAPSDQFVMSDLADDAAGLLTELGIEKAHILGWSMGGNVAQEIAINHSDLTGTLTLMSTYTREPDRSRYAIEAMLHSVLEGADLYTFNAMMQAWCSTDAHLSGKLYRPARRGSENRGEDLRIINGYVQQKRALDAFDNRERLHMISAPTLVVHGDSDIMVSPYFADELVKGISSVEQYWVPGAGHFLSSHSYAERVMQFLNSHPLDNLSAESEKKPTACQN</sequence>
<dbReference type="AlphaFoldDB" id="A0A8J8TDH4"/>
<dbReference type="PANTHER" id="PTHR43433:SF5">
    <property type="entry name" value="AB HYDROLASE-1 DOMAIN-CONTAINING PROTEIN"/>
    <property type="match status" value="1"/>
</dbReference>
<evidence type="ECO:0000313" key="3">
    <source>
        <dbReference type="Proteomes" id="UP000752814"/>
    </source>
</evidence>
<comment type="caution">
    <text evidence="2">The sequence shown here is derived from an EMBL/GenBank/DDBJ whole genome shotgun (WGS) entry which is preliminary data.</text>
</comment>
<proteinExistence type="predicted"/>
<dbReference type="InterPro" id="IPR029058">
    <property type="entry name" value="AB_hydrolase_fold"/>
</dbReference>
<organism evidence="2 3">
    <name type="scientific">Candidatus Methanomassiliicoccus intestinalis</name>
    <dbReference type="NCBI Taxonomy" id="1406512"/>
    <lineage>
        <taxon>Archaea</taxon>
        <taxon>Methanobacteriati</taxon>
        <taxon>Thermoplasmatota</taxon>
        <taxon>Thermoplasmata</taxon>
        <taxon>Methanomassiliicoccales</taxon>
        <taxon>Methanomassiliicoccaceae</taxon>
        <taxon>Methanomassiliicoccus</taxon>
    </lineage>
</organism>
<name>A0A8J8TDH4_9ARCH</name>
<dbReference type="Gene3D" id="3.40.50.1820">
    <property type="entry name" value="alpha/beta hydrolase"/>
    <property type="match status" value="1"/>
</dbReference>